<dbReference type="InterPro" id="IPR051011">
    <property type="entry name" value="Metal_resp_trans_reg"/>
</dbReference>
<dbReference type="Gene3D" id="1.10.10.10">
    <property type="entry name" value="Winged helix-like DNA-binding domain superfamily/Winged helix DNA-binding domain"/>
    <property type="match status" value="1"/>
</dbReference>
<proteinExistence type="predicted"/>
<feature type="domain" description="HTH arsR-type" evidence="4">
    <location>
        <begin position="1"/>
        <end position="95"/>
    </location>
</feature>
<dbReference type="PRINTS" id="PR00778">
    <property type="entry name" value="HTHARSR"/>
</dbReference>
<dbReference type="PANTHER" id="PTHR43132:SF2">
    <property type="entry name" value="ARSENICAL RESISTANCE OPERON REPRESSOR ARSR-RELATED"/>
    <property type="match status" value="1"/>
</dbReference>
<dbReference type="PANTHER" id="PTHR43132">
    <property type="entry name" value="ARSENICAL RESISTANCE OPERON REPRESSOR ARSR-RELATED"/>
    <property type="match status" value="1"/>
</dbReference>
<keyword evidence="2" id="KW-0238">DNA-binding</keyword>
<evidence type="ECO:0000313" key="5">
    <source>
        <dbReference type="EMBL" id="PXV79684.1"/>
    </source>
</evidence>
<dbReference type="EMBL" id="QICQ01000022">
    <property type="protein sequence ID" value="PXV79684.1"/>
    <property type="molecule type" value="Genomic_DNA"/>
</dbReference>
<reference evidence="5 6" key="1">
    <citation type="submission" date="2018-04" db="EMBL/GenBank/DDBJ databases">
        <title>Active sludge and wastewater microbial communities from Klosterneuburg, Austria.</title>
        <authorList>
            <person name="Wagner M."/>
        </authorList>
    </citation>
    <scope>NUCLEOTIDE SEQUENCE [LARGE SCALE GENOMIC DNA]</scope>
    <source>
        <strain evidence="5 6">Nm 57</strain>
    </source>
</reference>
<keyword evidence="6" id="KW-1185">Reference proteome</keyword>
<dbReference type="InterPro" id="IPR011991">
    <property type="entry name" value="ArsR-like_HTH"/>
</dbReference>
<dbReference type="CDD" id="cd00090">
    <property type="entry name" value="HTH_ARSR"/>
    <property type="match status" value="1"/>
</dbReference>
<evidence type="ECO:0000313" key="6">
    <source>
        <dbReference type="Proteomes" id="UP000247780"/>
    </source>
</evidence>
<keyword evidence="3" id="KW-0804">Transcription</keyword>
<dbReference type="NCBIfam" id="NF033788">
    <property type="entry name" value="HTH_metalloreg"/>
    <property type="match status" value="1"/>
</dbReference>
<dbReference type="PROSITE" id="PS50987">
    <property type="entry name" value="HTH_ARSR_2"/>
    <property type="match status" value="1"/>
</dbReference>
<dbReference type="InterPro" id="IPR036388">
    <property type="entry name" value="WH-like_DNA-bd_sf"/>
</dbReference>
<evidence type="ECO:0000256" key="2">
    <source>
        <dbReference type="ARBA" id="ARBA00023125"/>
    </source>
</evidence>
<accession>A0ABX5M5F9</accession>
<dbReference type="InterPro" id="IPR036390">
    <property type="entry name" value="WH_DNA-bd_sf"/>
</dbReference>
<dbReference type="RefSeq" id="WP_011633476.1">
    <property type="nucleotide sequence ID" value="NZ_QICQ01000022.1"/>
</dbReference>
<evidence type="ECO:0000256" key="1">
    <source>
        <dbReference type="ARBA" id="ARBA00023015"/>
    </source>
</evidence>
<comment type="caution">
    <text evidence="5">The sequence shown here is derived from an EMBL/GenBank/DDBJ whole genome shotgun (WGS) entry which is preliminary data.</text>
</comment>
<sequence length="116" mass="13287">MSDVLRQFKASVFQALAHPTRIAIVEALREGELSAGIIIDKLALEQANASQHLAVLRAKQIVATRKKGNQVFYMVRDPLLIEVLDIMRRYFQTHIEESMMMFQELEQIDKTESGEQ</sequence>
<dbReference type="SUPFAM" id="SSF46785">
    <property type="entry name" value="Winged helix' DNA-binding domain"/>
    <property type="match status" value="1"/>
</dbReference>
<dbReference type="Proteomes" id="UP000247780">
    <property type="component" value="Unassembled WGS sequence"/>
</dbReference>
<evidence type="ECO:0000259" key="4">
    <source>
        <dbReference type="PROSITE" id="PS50987"/>
    </source>
</evidence>
<protein>
    <submittedName>
        <fullName evidence="5">ArsR family transcriptional regulator</fullName>
    </submittedName>
</protein>
<gene>
    <name evidence="5" type="ORF">C8R14_1222</name>
</gene>
<name>A0ABX5M5F9_9PROT</name>
<keyword evidence="1" id="KW-0805">Transcription regulation</keyword>
<evidence type="ECO:0000256" key="3">
    <source>
        <dbReference type="ARBA" id="ARBA00023163"/>
    </source>
</evidence>
<organism evidence="5 6">
    <name type="scientific">Nitrosomonas eutropha</name>
    <dbReference type="NCBI Taxonomy" id="916"/>
    <lineage>
        <taxon>Bacteria</taxon>
        <taxon>Pseudomonadati</taxon>
        <taxon>Pseudomonadota</taxon>
        <taxon>Betaproteobacteria</taxon>
        <taxon>Nitrosomonadales</taxon>
        <taxon>Nitrosomonadaceae</taxon>
        <taxon>Nitrosomonas</taxon>
    </lineage>
</organism>
<dbReference type="InterPro" id="IPR001845">
    <property type="entry name" value="HTH_ArsR_DNA-bd_dom"/>
</dbReference>
<dbReference type="SMART" id="SM00418">
    <property type="entry name" value="HTH_ARSR"/>
    <property type="match status" value="1"/>
</dbReference>
<dbReference type="Pfam" id="PF12840">
    <property type="entry name" value="HTH_20"/>
    <property type="match status" value="1"/>
</dbReference>